<accession>A0A366HVC5</accession>
<dbReference type="EMBL" id="QNRR01000001">
    <property type="protein sequence ID" value="RBP47504.1"/>
    <property type="molecule type" value="Genomic_DNA"/>
</dbReference>
<feature type="transmembrane region" description="Helical" evidence="1">
    <location>
        <begin position="25"/>
        <end position="48"/>
    </location>
</feature>
<keyword evidence="1" id="KW-1133">Transmembrane helix</keyword>
<dbReference type="Proteomes" id="UP000253426">
    <property type="component" value="Unassembled WGS sequence"/>
</dbReference>
<keyword evidence="1" id="KW-0472">Membrane</keyword>
<dbReference type="AlphaFoldDB" id="A0A366HVC5"/>
<proteinExistence type="predicted"/>
<gene>
    <name evidence="2" type="ORF">DES53_101301</name>
</gene>
<keyword evidence="3" id="KW-1185">Reference proteome</keyword>
<dbReference type="RefSeq" id="WP_113956433.1">
    <property type="nucleotide sequence ID" value="NZ_QNRR01000001.1"/>
</dbReference>
<sequence length="66" mass="7265">MDLITPLLSCATCMPDPSSEVSKAASMSIMFLGVIILGMMGLFIKIMFNFARREREFEKSSPAQSS</sequence>
<name>A0A366HVC5_9BACT</name>
<organism evidence="2 3">
    <name type="scientific">Roseimicrobium gellanilyticum</name>
    <dbReference type="NCBI Taxonomy" id="748857"/>
    <lineage>
        <taxon>Bacteria</taxon>
        <taxon>Pseudomonadati</taxon>
        <taxon>Verrucomicrobiota</taxon>
        <taxon>Verrucomicrobiia</taxon>
        <taxon>Verrucomicrobiales</taxon>
        <taxon>Verrucomicrobiaceae</taxon>
        <taxon>Roseimicrobium</taxon>
    </lineage>
</organism>
<evidence type="ECO:0000313" key="3">
    <source>
        <dbReference type="Proteomes" id="UP000253426"/>
    </source>
</evidence>
<evidence type="ECO:0000256" key="1">
    <source>
        <dbReference type="SAM" id="Phobius"/>
    </source>
</evidence>
<reference evidence="2 3" key="1">
    <citation type="submission" date="2018-06" db="EMBL/GenBank/DDBJ databases">
        <title>Genomic Encyclopedia of Type Strains, Phase IV (KMG-IV): sequencing the most valuable type-strain genomes for metagenomic binning, comparative biology and taxonomic classification.</title>
        <authorList>
            <person name="Goeker M."/>
        </authorList>
    </citation>
    <scope>NUCLEOTIDE SEQUENCE [LARGE SCALE GENOMIC DNA]</scope>
    <source>
        <strain evidence="2 3">DSM 25532</strain>
    </source>
</reference>
<evidence type="ECO:0000313" key="2">
    <source>
        <dbReference type="EMBL" id="RBP47504.1"/>
    </source>
</evidence>
<keyword evidence="1" id="KW-0812">Transmembrane</keyword>
<protein>
    <submittedName>
        <fullName evidence="2">Uncharacterized protein</fullName>
    </submittedName>
</protein>
<comment type="caution">
    <text evidence="2">The sequence shown here is derived from an EMBL/GenBank/DDBJ whole genome shotgun (WGS) entry which is preliminary data.</text>
</comment>